<name>A0A1H6E6N7_9PSEU</name>
<sequence>MKLAHDVAGDGAALVLLHAGVCDRRMWDGQRPALIDAGYRVVRCDLRGFGATPAADRPYNDADDVLALLDDLGIAQAAFVGASFGGHVALEIAARRPERVGALALLCAAMPGHEPSAELTALGEREEALLEEGDLDGATELMVESWLGPEAGEPARESVRLMQRHAFELQCAAEEFEKIEHEVDLAAVQAPCLAVSGAHDLADFRRIAARLPEILVDAEHVELPWAGHLPALERPSAVAELLIEFLRKTVPVG</sequence>
<dbReference type="PRINTS" id="PR00111">
    <property type="entry name" value="ABHYDROLASE"/>
</dbReference>
<dbReference type="Proteomes" id="UP000236729">
    <property type="component" value="Unassembled WGS sequence"/>
</dbReference>
<gene>
    <name evidence="2" type="ORF">SAMN02982929_05833</name>
    <name evidence="3" type="ORF">SAMN05216506_104363</name>
</gene>
<dbReference type="Gene3D" id="3.40.50.1820">
    <property type="entry name" value="alpha/beta hydrolase"/>
    <property type="match status" value="1"/>
</dbReference>
<accession>A0A1H6E6N7</accession>
<keyword evidence="4" id="KW-1185">Reference proteome</keyword>
<dbReference type="InterPro" id="IPR050228">
    <property type="entry name" value="Carboxylesterase_BioH"/>
</dbReference>
<dbReference type="InterPro" id="IPR000073">
    <property type="entry name" value="AB_hydrolase_1"/>
</dbReference>
<reference evidence="4 5" key="1">
    <citation type="submission" date="2016-10" db="EMBL/GenBank/DDBJ databases">
        <authorList>
            <person name="Varghese N."/>
            <person name="Submissions S."/>
        </authorList>
    </citation>
    <scope>NUCLEOTIDE SEQUENCE [LARGE SCALE GENOMIC DNA]</scope>
    <source>
        <strain evidence="5">ATCC 20501</strain>
        <strain evidence="3 4">CGMCC 4.3529</strain>
    </source>
</reference>
<dbReference type="AlphaFoldDB" id="A0A1H6E6N7"/>
<dbReference type="EMBL" id="FNVB01000009">
    <property type="protein sequence ID" value="SEG93468.1"/>
    <property type="molecule type" value="Genomic_DNA"/>
</dbReference>
<protein>
    <submittedName>
        <fullName evidence="2">Pimeloyl-ACP methyl ester carboxylesterase</fullName>
    </submittedName>
</protein>
<evidence type="ECO:0000313" key="5">
    <source>
        <dbReference type="Proteomes" id="UP000236729"/>
    </source>
</evidence>
<dbReference type="Pfam" id="PF12697">
    <property type="entry name" value="Abhydrolase_6"/>
    <property type="match status" value="1"/>
</dbReference>
<organism evidence="2 5">
    <name type="scientific">Saccharopolyspora kobensis</name>
    <dbReference type="NCBI Taxonomy" id="146035"/>
    <lineage>
        <taxon>Bacteria</taxon>
        <taxon>Bacillati</taxon>
        <taxon>Actinomycetota</taxon>
        <taxon>Actinomycetes</taxon>
        <taxon>Pseudonocardiales</taxon>
        <taxon>Pseudonocardiaceae</taxon>
        <taxon>Saccharopolyspora</taxon>
    </lineage>
</organism>
<dbReference type="InterPro" id="IPR029058">
    <property type="entry name" value="AB_hydrolase_fold"/>
</dbReference>
<dbReference type="PANTHER" id="PTHR43194">
    <property type="entry name" value="HYDROLASE ALPHA/BETA FOLD FAMILY"/>
    <property type="match status" value="1"/>
</dbReference>
<dbReference type="PANTHER" id="PTHR43194:SF2">
    <property type="entry name" value="PEROXISOMAL MEMBRANE PROTEIN LPX1"/>
    <property type="match status" value="1"/>
</dbReference>
<evidence type="ECO:0000313" key="4">
    <source>
        <dbReference type="Proteomes" id="UP000199690"/>
    </source>
</evidence>
<accession>A0A1I1SGE9</accession>
<dbReference type="Proteomes" id="UP000199690">
    <property type="component" value="Unassembled WGS sequence"/>
</dbReference>
<dbReference type="RefSeq" id="WP_093351949.1">
    <property type="nucleotide sequence ID" value="NZ_FNVB01000009.1"/>
</dbReference>
<dbReference type="GO" id="GO:0003824">
    <property type="term" value="F:catalytic activity"/>
    <property type="evidence" value="ECO:0007669"/>
    <property type="project" value="UniProtKB-ARBA"/>
</dbReference>
<dbReference type="SUPFAM" id="SSF53474">
    <property type="entry name" value="alpha/beta-Hydrolases"/>
    <property type="match status" value="1"/>
</dbReference>
<evidence type="ECO:0000313" key="2">
    <source>
        <dbReference type="EMBL" id="SEG93468.1"/>
    </source>
</evidence>
<evidence type="ECO:0000259" key="1">
    <source>
        <dbReference type="Pfam" id="PF12697"/>
    </source>
</evidence>
<dbReference type="EMBL" id="FOME01000004">
    <property type="protein sequence ID" value="SFD45526.1"/>
    <property type="molecule type" value="Genomic_DNA"/>
</dbReference>
<proteinExistence type="predicted"/>
<evidence type="ECO:0000313" key="3">
    <source>
        <dbReference type="EMBL" id="SFD45526.1"/>
    </source>
</evidence>
<feature type="domain" description="AB hydrolase-1" evidence="1">
    <location>
        <begin position="14"/>
        <end position="240"/>
    </location>
</feature>
<dbReference type="SMR" id="A0A1H6E6N7"/>
<reference evidence="2" key="2">
    <citation type="submission" date="2016-10" db="EMBL/GenBank/DDBJ databases">
        <authorList>
            <person name="de Groot N.N."/>
        </authorList>
    </citation>
    <scope>NUCLEOTIDE SEQUENCE [LARGE SCALE GENOMIC DNA]</scope>
    <source>
        <strain evidence="2">ATCC 20501</strain>
    </source>
</reference>